<organism evidence="2">
    <name type="scientific">Lysobacter firmicutimachus</name>
    <dbReference type="NCBI Taxonomy" id="1792846"/>
    <lineage>
        <taxon>Bacteria</taxon>
        <taxon>Pseudomonadati</taxon>
        <taxon>Pseudomonadota</taxon>
        <taxon>Gammaproteobacteria</taxon>
        <taxon>Lysobacterales</taxon>
        <taxon>Lysobacteraceae</taxon>
        <taxon>Lysobacter</taxon>
    </lineage>
</organism>
<proteinExistence type="predicted"/>
<sequence>MPDHSLSPPQDWSDAFARLGPEAPPTDGWARLSAQLQAHAAVSEPIAAAPALRRRAGPARRWAWAAAVAAALPLAALWWIQGERHAPTAPIAAPVAAAAAPTAGTPAAAQSTPPAAGTAHDAGRIATAEAATAAADRPSAPAIAAAPAATARAALSADRQPRPPQRVASAPARERRPAVRSAAAAVAPTVVAKGPDTAADVASVTAADTPAAALARLQGESAQLESLVALARDDRVGSGAATVMSAELDRGIAAIDEALSGTGLAEAERVALWQRRVDALRALAGVEGSQRWYAARGERYEDALVRVD</sequence>
<evidence type="ECO:0000313" key="2">
    <source>
        <dbReference type="EMBL" id="XCO75271.1"/>
    </source>
</evidence>
<protein>
    <submittedName>
        <fullName evidence="2">Uncharacterized protein</fullName>
    </submittedName>
</protein>
<evidence type="ECO:0000256" key="1">
    <source>
        <dbReference type="SAM" id="MobiDB-lite"/>
    </source>
</evidence>
<gene>
    <name evidence="2" type="ORF">ABU614_00260</name>
</gene>
<accession>A0AAU8MVR4</accession>
<feature type="compositionally biased region" description="Low complexity" evidence="1">
    <location>
        <begin position="128"/>
        <end position="158"/>
    </location>
</feature>
<feature type="region of interest" description="Disordered" evidence="1">
    <location>
        <begin position="128"/>
        <end position="181"/>
    </location>
</feature>
<dbReference type="RefSeq" id="WP_363798150.1">
    <property type="nucleotide sequence ID" value="NZ_CP159925.1"/>
</dbReference>
<dbReference type="EMBL" id="CP159925">
    <property type="protein sequence ID" value="XCO75271.1"/>
    <property type="molecule type" value="Genomic_DNA"/>
</dbReference>
<name>A0AAU8MVR4_9GAMM</name>
<reference evidence="2" key="1">
    <citation type="submission" date="2024-06" db="EMBL/GenBank/DDBJ databases">
        <authorList>
            <person name="Li S."/>
        </authorList>
    </citation>
    <scope>NUCLEOTIDE SEQUENCE</scope>
    <source>
        <strain evidence="2">SR10</strain>
    </source>
</reference>
<dbReference type="AlphaFoldDB" id="A0AAU8MVR4"/>